<dbReference type="PANTHER" id="PTHR37689:SF1">
    <property type="entry name" value="PROTEIN FDHE"/>
    <property type="match status" value="1"/>
</dbReference>
<evidence type="ECO:0000256" key="1">
    <source>
        <dbReference type="ARBA" id="ARBA00022490"/>
    </source>
</evidence>
<accession>A0A9D7K1N3</accession>
<comment type="caution">
    <text evidence="6">The sequence shown here is derived from an EMBL/GenBank/DDBJ whole genome shotgun (WGS) entry which is preliminary data.</text>
</comment>
<dbReference type="Pfam" id="PF24859">
    <property type="entry name" value="FdhE_central"/>
    <property type="match status" value="1"/>
</dbReference>
<dbReference type="AlphaFoldDB" id="A0A9D7K1N3"/>
<reference evidence="6" key="1">
    <citation type="submission" date="2020-10" db="EMBL/GenBank/DDBJ databases">
        <title>Connecting structure to function with the recovery of over 1000 high-quality activated sludge metagenome-assembled genomes encoding full-length rRNA genes using long-read sequencing.</title>
        <authorList>
            <person name="Singleton C.M."/>
            <person name="Petriglieri F."/>
            <person name="Kristensen J.M."/>
            <person name="Kirkegaard R.H."/>
            <person name="Michaelsen T.Y."/>
            <person name="Andersen M.H."/>
            <person name="Karst S.M."/>
            <person name="Dueholm M.S."/>
            <person name="Nielsen P.H."/>
            <person name="Albertsen M."/>
        </authorList>
    </citation>
    <scope>NUCLEOTIDE SEQUENCE</scope>
    <source>
        <strain evidence="6">Hirt_18-Q3-R61-65_BATAC.395</strain>
    </source>
</reference>
<dbReference type="InterPro" id="IPR006452">
    <property type="entry name" value="Formate_DH_accessory"/>
</dbReference>
<evidence type="ECO:0000259" key="3">
    <source>
        <dbReference type="Pfam" id="PF04216"/>
    </source>
</evidence>
<dbReference type="GO" id="GO:0005829">
    <property type="term" value="C:cytosol"/>
    <property type="evidence" value="ECO:0007669"/>
    <property type="project" value="TreeGrafter"/>
</dbReference>
<dbReference type="InterPro" id="IPR056774">
    <property type="entry name" value="FdhE_N"/>
</dbReference>
<dbReference type="Pfam" id="PF24860">
    <property type="entry name" value="FdhE_C"/>
    <property type="match status" value="1"/>
</dbReference>
<proteinExistence type="inferred from homology"/>
<dbReference type="Gene3D" id="3.90.1670.10">
    <property type="entry name" value="FdhE-like domain"/>
    <property type="match status" value="1"/>
</dbReference>
<organism evidence="6 7">
    <name type="scientific">Candidatus Proximibacter danicus</name>
    <dbReference type="NCBI Taxonomy" id="2954365"/>
    <lineage>
        <taxon>Bacteria</taxon>
        <taxon>Pseudomonadati</taxon>
        <taxon>Pseudomonadota</taxon>
        <taxon>Betaproteobacteria</taxon>
        <taxon>Candidatus Proximibacter</taxon>
    </lineage>
</organism>
<comment type="subcellular location">
    <subcellularLocation>
        <location evidence="2">Cytoplasm</location>
    </subcellularLocation>
</comment>
<protein>
    <recommendedName>
        <fullName evidence="2">Protein FdhE homolog</fullName>
    </recommendedName>
</protein>
<comment type="similarity">
    <text evidence="2">Belongs to the FdhE family.</text>
</comment>
<dbReference type="Pfam" id="PF04216">
    <property type="entry name" value="FdhE_N"/>
    <property type="match status" value="1"/>
</dbReference>
<dbReference type="HAMAP" id="MF_00611">
    <property type="entry name" value="FdeH"/>
    <property type="match status" value="1"/>
</dbReference>
<dbReference type="CDD" id="cd16341">
    <property type="entry name" value="FdhE"/>
    <property type="match status" value="1"/>
</dbReference>
<dbReference type="PIRSF" id="PIRSF018296">
    <property type="entry name" value="Format_dh_formtn"/>
    <property type="match status" value="1"/>
</dbReference>
<evidence type="ECO:0000313" key="6">
    <source>
        <dbReference type="EMBL" id="MBK8524628.1"/>
    </source>
</evidence>
<comment type="function">
    <text evidence="2">Necessary for formate dehydrogenase activity.</text>
</comment>
<name>A0A9D7K1N3_9PROT</name>
<sequence>MDTKPITFNPPTEEAPTILLPVVASLFADRAERFSTLAEGHSLADWLRFLGDVTRAQHAALQQLPPLELPPAATIEQALTHGMPPLNASALTRPAAWRDALHQIVDALLPGAPTQTRDILTTLRAAPDARLETLADALLKEGAPDSDAAAGELPLVAAALQVVWTRLASQLDASQLKPLETPNVCPCCGSLPVGSVVRLGEAVNNLRYLHCSLCNSEWNVARATCTTCGDEKGLAVQQIEGSSGSMRAETCDSCKSYLKIAYQEKDPKVDPVADDLATLALDLLVDDAGFSRSGPNLLLVNAAG</sequence>
<evidence type="ECO:0000313" key="7">
    <source>
        <dbReference type="Proteomes" id="UP000886689"/>
    </source>
</evidence>
<feature type="domain" description="FdhE C-terminal" evidence="5">
    <location>
        <begin position="225"/>
        <end position="299"/>
    </location>
</feature>
<dbReference type="InterPro" id="IPR056796">
    <property type="entry name" value="FdhE_C"/>
</dbReference>
<dbReference type="GO" id="GO:0008199">
    <property type="term" value="F:ferric iron binding"/>
    <property type="evidence" value="ECO:0007669"/>
    <property type="project" value="TreeGrafter"/>
</dbReference>
<dbReference type="GO" id="GO:0051604">
    <property type="term" value="P:protein maturation"/>
    <property type="evidence" value="ECO:0007669"/>
    <property type="project" value="TreeGrafter"/>
</dbReference>
<dbReference type="InterPro" id="IPR056797">
    <property type="entry name" value="FdhE_central"/>
</dbReference>
<dbReference type="PANTHER" id="PTHR37689">
    <property type="entry name" value="PROTEIN FDHE"/>
    <property type="match status" value="1"/>
</dbReference>
<dbReference type="EMBL" id="JADJUC010000012">
    <property type="protein sequence ID" value="MBK8524628.1"/>
    <property type="molecule type" value="Genomic_DNA"/>
</dbReference>
<gene>
    <name evidence="2 6" type="primary">fdhE</name>
    <name evidence="6" type="ORF">IPL58_11320</name>
</gene>
<feature type="domain" description="FdhE N-terminal" evidence="3">
    <location>
        <begin position="16"/>
        <end position="179"/>
    </location>
</feature>
<dbReference type="SUPFAM" id="SSF144020">
    <property type="entry name" value="FdhE-like"/>
    <property type="match status" value="1"/>
</dbReference>
<feature type="domain" description="FdhE central" evidence="4">
    <location>
        <begin position="184"/>
        <end position="222"/>
    </location>
</feature>
<dbReference type="NCBIfam" id="TIGR01562">
    <property type="entry name" value="FdhE"/>
    <property type="match status" value="1"/>
</dbReference>
<keyword evidence="1 2" id="KW-0963">Cytoplasm</keyword>
<evidence type="ECO:0000259" key="5">
    <source>
        <dbReference type="Pfam" id="PF24860"/>
    </source>
</evidence>
<dbReference type="Proteomes" id="UP000886689">
    <property type="component" value="Unassembled WGS sequence"/>
</dbReference>
<evidence type="ECO:0000256" key="2">
    <source>
        <dbReference type="HAMAP-Rule" id="MF_00611"/>
    </source>
</evidence>
<dbReference type="InterPro" id="IPR024064">
    <property type="entry name" value="FdhE-like_sf"/>
</dbReference>
<evidence type="ECO:0000259" key="4">
    <source>
        <dbReference type="Pfam" id="PF24859"/>
    </source>
</evidence>